<reference evidence="3" key="1">
    <citation type="submission" date="2022-01" db="EMBL/GenBank/DDBJ databases">
        <authorList>
            <person name="King R."/>
        </authorList>
    </citation>
    <scope>NUCLEOTIDE SEQUENCE</scope>
</reference>
<dbReference type="EMBL" id="OU892280">
    <property type="protein sequence ID" value="CAG9767799.1"/>
    <property type="molecule type" value="Genomic_DNA"/>
</dbReference>
<dbReference type="InterPro" id="IPR004302">
    <property type="entry name" value="Cellulose/chitin-bd_N"/>
</dbReference>
<evidence type="ECO:0000313" key="4">
    <source>
        <dbReference type="Proteomes" id="UP001152799"/>
    </source>
</evidence>
<dbReference type="Pfam" id="PF03067">
    <property type="entry name" value="LPMO_10"/>
    <property type="match status" value="1"/>
</dbReference>
<dbReference type="OrthoDB" id="64893at2759"/>
<keyword evidence="4" id="KW-1185">Reference proteome</keyword>
<feature type="signal peptide" evidence="1">
    <location>
        <begin position="1"/>
        <end position="27"/>
    </location>
</feature>
<gene>
    <name evidence="3" type="ORF">CEUTPL_LOCUS8355</name>
</gene>
<proteinExistence type="predicted"/>
<feature type="domain" description="Chitin-binding type-4" evidence="2">
    <location>
        <begin position="28"/>
        <end position="219"/>
    </location>
</feature>
<sequence>MYQYGTLKWFLLAVFVVHLIKIEIAEGHGRLMDPPARNSMWRFGFPNPVNYNDNELYCGGYTVQWEQNDGKCGICGDAFHLKEPRPHEAGGLFAKGIVSRHYSVGQTIDIEVELTTNHYGRFEIYLCPNNNHKQEASYECFERFPLYLTGTKDVSFQIPEDEAKKAVFRYQVQLPPYVTCTQCVLRWIYFTGNQWGVCDNGTHAVGCGKSETFINCADIAITTNVAGSIPPLFVGQDNPYLLYYQDLRFASPYNVFPLVVRDQVCVSDKLYRIIPGMDDWCMTNCLKYPPNCPSEVCKCPSTCEAIGKYKGIRDADVYCMDQCLMYPAKHCRRDECSCHEENNSLEQFDF</sequence>
<name>A0A9N9MQ38_9CUCU</name>
<dbReference type="Proteomes" id="UP001152799">
    <property type="component" value="Chromosome 4"/>
</dbReference>
<protein>
    <recommendedName>
        <fullName evidence="2">Chitin-binding type-4 domain-containing protein</fullName>
    </recommendedName>
</protein>
<dbReference type="PANTHER" id="PTHR21113">
    <property type="entry name" value="AGAP001705-PA"/>
    <property type="match status" value="1"/>
</dbReference>
<dbReference type="AlphaFoldDB" id="A0A9N9MQ38"/>
<organism evidence="3 4">
    <name type="scientific">Ceutorhynchus assimilis</name>
    <name type="common">cabbage seed weevil</name>
    <dbReference type="NCBI Taxonomy" id="467358"/>
    <lineage>
        <taxon>Eukaryota</taxon>
        <taxon>Metazoa</taxon>
        <taxon>Ecdysozoa</taxon>
        <taxon>Arthropoda</taxon>
        <taxon>Hexapoda</taxon>
        <taxon>Insecta</taxon>
        <taxon>Pterygota</taxon>
        <taxon>Neoptera</taxon>
        <taxon>Endopterygota</taxon>
        <taxon>Coleoptera</taxon>
        <taxon>Polyphaga</taxon>
        <taxon>Cucujiformia</taxon>
        <taxon>Curculionidae</taxon>
        <taxon>Ceutorhynchinae</taxon>
        <taxon>Ceutorhynchus</taxon>
    </lineage>
</organism>
<accession>A0A9N9MQ38</accession>
<keyword evidence="1" id="KW-0732">Signal</keyword>
<evidence type="ECO:0000256" key="1">
    <source>
        <dbReference type="SAM" id="SignalP"/>
    </source>
</evidence>
<dbReference type="PANTHER" id="PTHR21113:SF6">
    <property type="entry name" value="CHITIN-BINDING TYPE-4 DOMAIN-CONTAINING PROTEIN"/>
    <property type="match status" value="1"/>
</dbReference>
<evidence type="ECO:0000259" key="2">
    <source>
        <dbReference type="Pfam" id="PF03067"/>
    </source>
</evidence>
<feature type="chain" id="PRO_5040223019" description="Chitin-binding type-4 domain-containing protein" evidence="1">
    <location>
        <begin position="28"/>
        <end position="350"/>
    </location>
</feature>
<evidence type="ECO:0000313" key="3">
    <source>
        <dbReference type="EMBL" id="CAG9767799.1"/>
    </source>
</evidence>